<reference evidence="2 3" key="1">
    <citation type="submission" date="2024-02" db="EMBL/GenBank/DDBJ databases">
        <authorList>
            <person name="Chen Y."/>
            <person name="Shah S."/>
            <person name="Dougan E. K."/>
            <person name="Thang M."/>
            <person name="Chan C."/>
        </authorList>
    </citation>
    <scope>NUCLEOTIDE SEQUENCE [LARGE SCALE GENOMIC DNA]</scope>
</reference>
<feature type="compositionally biased region" description="Basic and acidic residues" evidence="1">
    <location>
        <begin position="1"/>
        <end position="17"/>
    </location>
</feature>
<dbReference type="EMBL" id="CAXAMM010035570">
    <property type="protein sequence ID" value="CAK9074533.1"/>
    <property type="molecule type" value="Genomic_DNA"/>
</dbReference>
<dbReference type="Proteomes" id="UP001642464">
    <property type="component" value="Unassembled WGS sequence"/>
</dbReference>
<keyword evidence="3" id="KW-1185">Reference proteome</keyword>
<gene>
    <name evidence="2" type="ORF">SCF082_LOCUS36287</name>
</gene>
<protein>
    <submittedName>
        <fullName evidence="2">SEC14 cytosolic factor</fullName>
    </submittedName>
</protein>
<feature type="region of interest" description="Disordered" evidence="1">
    <location>
        <begin position="1"/>
        <end position="31"/>
    </location>
</feature>
<evidence type="ECO:0000313" key="2">
    <source>
        <dbReference type="EMBL" id="CAK9074533.1"/>
    </source>
</evidence>
<sequence length="178" mass="19959">APEIHPVETKPEHEEQRGPLAEVVEKDEEGEKAEEAIVERCAPGTSELVQDRLIRLPLRKVEPADAGEYELVFNGDFVDRGEHQPLRRNKLSLAGWEVVEAVTTQSVRATNISCVPHNIDAFYFLDESGIQQNAAALKIWEKRGWKVMSYDMIPGTEGVDSARLTGKELKFAPPKWLA</sequence>
<comment type="caution">
    <text evidence="2">The sequence shown here is derived from an EMBL/GenBank/DDBJ whole genome shotgun (WGS) entry which is preliminary data.</text>
</comment>
<proteinExistence type="predicted"/>
<organism evidence="2 3">
    <name type="scientific">Durusdinium trenchii</name>
    <dbReference type="NCBI Taxonomy" id="1381693"/>
    <lineage>
        <taxon>Eukaryota</taxon>
        <taxon>Sar</taxon>
        <taxon>Alveolata</taxon>
        <taxon>Dinophyceae</taxon>
        <taxon>Suessiales</taxon>
        <taxon>Symbiodiniaceae</taxon>
        <taxon>Durusdinium</taxon>
    </lineage>
</organism>
<name>A0ABP0PEU6_9DINO</name>
<evidence type="ECO:0000256" key="1">
    <source>
        <dbReference type="SAM" id="MobiDB-lite"/>
    </source>
</evidence>
<accession>A0ABP0PEU6</accession>
<feature type="non-terminal residue" evidence="2">
    <location>
        <position position="178"/>
    </location>
</feature>
<feature type="non-terminal residue" evidence="2">
    <location>
        <position position="1"/>
    </location>
</feature>
<evidence type="ECO:0000313" key="3">
    <source>
        <dbReference type="Proteomes" id="UP001642464"/>
    </source>
</evidence>